<dbReference type="GO" id="GO:0032259">
    <property type="term" value="P:methylation"/>
    <property type="evidence" value="ECO:0007669"/>
    <property type="project" value="UniProtKB-KW"/>
</dbReference>
<reference evidence="9 10" key="1">
    <citation type="submission" date="2017-11" db="EMBL/GenBank/DDBJ databases">
        <title>Genome sequence of Entomoplasma somnilux PYAN-1 (ATCC 49194).</title>
        <authorList>
            <person name="Lo W.-S."/>
            <person name="Gasparich G.E."/>
            <person name="Kuo C.-H."/>
        </authorList>
    </citation>
    <scope>NUCLEOTIDE SEQUENCE [LARGE SCALE GENOMIC DNA]</scope>
    <source>
        <strain evidence="9 10">PYAN-1</strain>
    </source>
</reference>
<keyword evidence="4 8" id="KW-0808">Transferase</keyword>
<dbReference type="PIRSF" id="PIRSF000398">
    <property type="entry name" value="M_m6A_EcoRV"/>
    <property type="match status" value="1"/>
</dbReference>
<organism evidence="9 10">
    <name type="scientific">Williamsoniiplasma somnilux</name>
    <dbReference type="NCBI Taxonomy" id="215578"/>
    <lineage>
        <taxon>Bacteria</taxon>
        <taxon>Bacillati</taxon>
        <taxon>Mycoplasmatota</taxon>
        <taxon>Mollicutes</taxon>
        <taxon>Entomoplasmatales</taxon>
        <taxon>Williamsoniiplasma</taxon>
    </lineage>
</organism>
<keyword evidence="10" id="KW-1185">Reference proteome</keyword>
<dbReference type="PANTHER" id="PTHR30481">
    <property type="entry name" value="DNA ADENINE METHYLASE"/>
    <property type="match status" value="1"/>
</dbReference>
<dbReference type="PANTHER" id="PTHR30481:SF3">
    <property type="entry name" value="DNA ADENINE METHYLASE"/>
    <property type="match status" value="1"/>
</dbReference>
<name>A0A2K8NYU0_9MOLU</name>
<dbReference type="GO" id="GO:0004519">
    <property type="term" value="F:endonuclease activity"/>
    <property type="evidence" value="ECO:0007669"/>
    <property type="project" value="UniProtKB-KW"/>
</dbReference>
<evidence type="ECO:0000256" key="4">
    <source>
        <dbReference type="ARBA" id="ARBA00022679"/>
    </source>
</evidence>
<dbReference type="PROSITE" id="PS00092">
    <property type="entry name" value="N6_MTASE"/>
    <property type="match status" value="1"/>
</dbReference>
<dbReference type="GO" id="GO:0043565">
    <property type="term" value="F:sequence-specific DNA binding"/>
    <property type="evidence" value="ECO:0007669"/>
    <property type="project" value="TreeGrafter"/>
</dbReference>
<dbReference type="GO" id="GO:0009007">
    <property type="term" value="F:site-specific DNA-methyltransferase (adenine-specific) activity"/>
    <property type="evidence" value="ECO:0007669"/>
    <property type="project" value="UniProtKB-UniRule"/>
</dbReference>
<keyword evidence="9" id="KW-0255">Endonuclease</keyword>
<dbReference type="InterPro" id="IPR002052">
    <property type="entry name" value="DNA_methylase_N6_adenine_CS"/>
</dbReference>
<feature type="binding site" evidence="7">
    <location>
        <position position="7"/>
    </location>
    <ligand>
        <name>S-adenosyl-L-methionine</name>
        <dbReference type="ChEBI" id="CHEBI:59789"/>
    </ligand>
</feature>
<dbReference type="GO" id="GO:0009307">
    <property type="term" value="P:DNA restriction-modification system"/>
    <property type="evidence" value="ECO:0007669"/>
    <property type="project" value="InterPro"/>
</dbReference>
<keyword evidence="3 8" id="KW-0489">Methyltransferase</keyword>
<evidence type="ECO:0000256" key="1">
    <source>
        <dbReference type="ARBA" id="ARBA00006594"/>
    </source>
</evidence>
<dbReference type="REBASE" id="589326">
    <property type="entry name" value="M.EsoPYAN1ORF6000P"/>
</dbReference>
<dbReference type="NCBIfam" id="TIGR00571">
    <property type="entry name" value="dam"/>
    <property type="match status" value="1"/>
</dbReference>
<evidence type="ECO:0000256" key="5">
    <source>
        <dbReference type="ARBA" id="ARBA00022691"/>
    </source>
</evidence>
<evidence type="ECO:0000256" key="2">
    <source>
        <dbReference type="ARBA" id="ARBA00011900"/>
    </source>
</evidence>
<dbReference type="EMBL" id="CP024965">
    <property type="protein sequence ID" value="ATZ18982.1"/>
    <property type="molecule type" value="Genomic_DNA"/>
</dbReference>
<keyword evidence="9" id="KW-0378">Hydrolase</keyword>
<evidence type="ECO:0000313" key="9">
    <source>
        <dbReference type="EMBL" id="ATZ18982.1"/>
    </source>
</evidence>
<dbReference type="Proteomes" id="UP000232230">
    <property type="component" value="Chromosome"/>
</dbReference>
<evidence type="ECO:0000256" key="7">
    <source>
        <dbReference type="PIRSR" id="PIRSR000398-1"/>
    </source>
</evidence>
<dbReference type="EC" id="2.1.1.72" evidence="2 8"/>
<dbReference type="PRINTS" id="PR00505">
    <property type="entry name" value="D12N6MTFRASE"/>
</dbReference>
<dbReference type="Pfam" id="PF02086">
    <property type="entry name" value="MethyltransfD12"/>
    <property type="match status" value="1"/>
</dbReference>
<evidence type="ECO:0000256" key="3">
    <source>
        <dbReference type="ARBA" id="ARBA00022603"/>
    </source>
</evidence>
<comment type="catalytic activity">
    <reaction evidence="6 8">
        <text>a 2'-deoxyadenosine in DNA + S-adenosyl-L-methionine = an N(6)-methyl-2'-deoxyadenosine in DNA + S-adenosyl-L-homocysteine + H(+)</text>
        <dbReference type="Rhea" id="RHEA:15197"/>
        <dbReference type="Rhea" id="RHEA-COMP:12418"/>
        <dbReference type="Rhea" id="RHEA-COMP:12419"/>
        <dbReference type="ChEBI" id="CHEBI:15378"/>
        <dbReference type="ChEBI" id="CHEBI:57856"/>
        <dbReference type="ChEBI" id="CHEBI:59789"/>
        <dbReference type="ChEBI" id="CHEBI:90615"/>
        <dbReference type="ChEBI" id="CHEBI:90616"/>
        <dbReference type="EC" id="2.1.1.72"/>
    </reaction>
</comment>
<protein>
    <recommendedName>
        <fullName evidence="2 8">Site-specific DNA-methyltransferase (adenine-specific)</fullName>
        <ecNumber evidence="2 8">2.1.1.72</ecNumber>
    </recommendedName>
</protein>
<proteinExistence type="inferred from homology"/>
<evidence type="ECO:0000256" key="6">
    <source>
        <dbReference type="ARBA" id="ARBA00047942"/>
    </source>
</evidence>
<dbReference type="AlphaFoldDB" id="A0A2K8NYU0"/>
<evidence type="ECO:0000313" key="10">
    <source>
        <dbReference type="Proteomes" id="UP000232230"/>
    </source>
</evidence>
<feature type="binding site" evidence="7">
    <location>
        <position position="182"/>
    </location>
    <ligand>
        <name>S-adenosyl-L-methionine</name>
        <dbReference type="ChEBI" id="CHEBI:59789"/>
    </ligand>
</feature>
<dbReference type="Gene3D" id="1.10.1020.10">
    <property type="entry name" value="Adenine-specific Methyltransferase, Domain 2"/>
    <property type="match status" value="1"/>
</dbReference>
<evidence type="ECO:0000256" key="8">
    <source>
        <dbReference type="RuleBase" id="RU361257"/>
    </source>
</evidence>
<dbReference type="InterPro" id="IPR029063">
    <property type="entry name" value="SAM-dependent_MTases_sf"/>
</dbReference>
<dbReference type="KEGG" id="esx:ESOMN_v1c06000"/>
<feature type="binding site" evidence="7">
    <location>
        <position position="11"/>
    </location>
    <ligand>
        <name>S-adenosyl-L-methionine</name>
        <dbReference type="ChEBI" id="CHEBI:59789"/>
    </ligand>
</feature>
<dbReference type="RefSeq" id="WP_024863497.1">
    <property type="nucleotide sequence ID" value="NZ_CP024965.1"/>
</dbReference>
<gene>
    <name evidence="9" type="primary">dam</name>
    <name evidence="9" type="ORF">ESOMN_v1c06000</name>
</gene>
<comment type="similarity">
    <text evidence="1 8">Belongs to the N(4)/N(6)-methyltransferase family.</text>
</comment>
<keyword evidence="5 8" id="KW-0949">S-adenosyl-L-methionine</keyword>
<feature type="binding site" evidence="7">
    <location>
        <position position="52"/>
    </location>
    <ligand>
        <name>S-adenosyl-L-methionine</name>
        <dbReference type="ChEBI" id="CHEBI:59789"/>
    </ligand>
</feature>
<dbReference type="GO" id="GO:1904047">
    <property type="term" value="F:S-adenosyl-L-methionine binding"/>
    <property type="evidence" value="ECO:0007669"/>
    <property type="project" value="TreeGrafter"/>
</dbReference>
<dbReference type="InterPro" id="IPR012263">
    <property type="entry name" value="M_m6A_EcoRV"/>
</dbReference>
<dbReference type="InterPro" id="IPR023095">
    <property type="entry name" value="Ade_MeTrfase_dom_2"/>
</dbReference>
<dbReference type="InterPro" id="IPR012327">
    <property type="entry name" value="MeTrfase_D12"/>
</dbReference>
<dbReference type="Gene3D" id="3.40.50.150">
    <property type="entry name" value="Vaccinia Virus protein VP39"/>
    <property type="match status" value="1"/>
</dbReference>
<accession>A0A2K8NYU0</accession>
<dbReference type="GO" id="GO:0006298">
    <property type="term" value="P:mismatch repair"/>
    <property type="evidence" value="ECO:0007669"/>
    <property type="project" value="TreeGrafter"/>
</dbReference>
<dbReference type="SUPFAM" id="SSF53335">
    <property type="entry name" value="S-adenosyl-L-methionine-dependent methyltransferases"/>
    <property type="match status" value="1"/>
</dbReference>
<sequence length="276" mass="32684">MKPLIKWVGGKRRFIKYIEEEIPDNINNYFEPFAGSAALYFHLKIKNSNINDLNTSLIDFYKTVRDNPEKLLDEINKTFNNSNPQQHYYDLRMQYNEEKKHLDKIRRSALFFYLNKVGFNGIYRVNLQGNFNVPIGKSKTYFIPTKNDFNEASKLLKSTKLTSKDYKEIVRKAGFNDLIYLDPPYYPDDSSKFVGYTEPSFGKKQHEELIEECYKAWKKGCTILISNSNSLEFREKINYRFGESVICKNIFTKRSINPNSIDKKRFVENLYIIKQR</sequence>
<keyword evidence="9" id="KW-0540">Nuclease</keyword>